<keyword evidence="1" id="KW-0812">Transmembrane</keyword>
<protein>
    <recommendedName>
        <fullName evidence="4">Mercury transporter</fullName>
    </recommendedName>
</protein>
<dbReference type="EMBL" id="AP024169">
    <property type="protein sequence ID" value="BCN29527.1"/>
    <property type="molecule type" value="Genomic_DNA"/>
</dbReference>
<evidence type="ECO:0000313" key="3">
    <source>
        <dbReference type="Proteomes" id="UP000595897"/>
    </source>
</evidence>
<organism evidence="2 3">
    <name type="scientific">Anaeromicropila herbilytica</name>
    <dbReference type="NCBI Taxonomy" id="2785025"/>
    <lineage>
        <taxon>Bacteria</taxon>
        <taxon>Bacillati</taxon>
        <taxon>Bacillota</taxon>
        <taxon>Clostridia</taxon>
        <taxon>Lachnospirales</taxon>
        <taxon>Lachnospiraceae</taxon>
        <taxon>Anaeromicropila</taxon>
    </lineage>
</organism>
<feature type="transmembrane region" description="Helical" evidence="1">
    <location>
        <begin position="7"/>
        <end position="32"/>
    </location>
</feature>
<feature type="transmembrane region" description="Helical" evidence="1">
    <location>
        <begin position="44"/>
        <end position="64"/>
    </location>
</feature>
<evidence type="ECO:0000313" key="2">
    <source>
        <dbReference type="EMBL" id="BCN29527.1"/>
    </source>
</evidence>
<sequence length="68" mass="7818">MTTLKEIINYIVLLCDVGAGARILYCFLQIHSNPDEEKSYLKKIRNVVIFLILANSALALKELITRYF</sequence>
<keyword evidence="1" id="KW-1133">Transmembrane helix</keyword>
<evidence type="ECO:0000256" key="1">
    <source>
        <dbReference type="SAM" id="Phobius"/>
    </source>
</evidence>
<accession>A0A7R7IBE9</accession>
<dbReference type="Proteomes" id="UP000595897">
    <property type="component" value="Chromosome"/>
</dbReference>
<gene>
    <name evidence="2" type="ORF">bsdtb5_08220</name>
</gene>
<name>A0A7R7IBE9_9FIRM</name>
<evidence type="ECO:0008006" key="4">
    <source>
        <dbReference type="Google" id="ProtNLM"/>
    </source>
</evidence>
<reference evidence="2 3" key="1">
    <citation type="submission" date="2020-11" db="EMBL/GenBank/DDBJ databases">
        <title>Draft genome sequencing of a Lachnospiraceae strain isolated from anoxic soil subjected to BSD treatment.</title>
        <authorList>
            <person name="Uek A."/>
            <person name="Tonouchi A."/>
        </authorList>
    </citation>
    <scope>NUCLEOTIDE SEQUENCE [LARGE SCALE GENOMIC DNA]</scope>
    <source>
        <strain evidence="2 3">TB5</strain>
    </source>
</reference>
<proteinExistence type="predicted"/>
<dbReference type="RefSeq" id="WP_271714798.1">
    <property type="nucleotide sequence ID" value="NZ_AP024169.1"/>
</dbReference>
<keyword evidence="1" id="KW-0472">Membrane</keyword>
<dbReference type="AlphaFoldDB" id="A0A7R7IBE9"/>
<dbReference type="KEGG" id="ahb:bsdtb5_08220"/>
<keyword evidence="3" id="KW-1185">Reference proteome</keyword>